<proteinExistence type="predicted"/>
<dbReference type="CDD" id="cd00093">
    <property type="entry name" value="HTH_XRE"/>
    <property type="match status" value="1"/>
</dbReference>
<organism evidence="2 3">
    <name type="scientific">Methylotenera oryzisoli</name>
    <dbReference type="NCBI Taxonomy" id="2080758"/>
    <lineage>
        <taxon>Bacteria</taxon>
        <taxon>Pseudomonadati</taxon>
        <taxon>Pseudomonadota</taxon>
        <taxon>Betaproteobacteria</taxon>
        <taxon>Nitrosomonadales</taxon>
        <taxon>Methylophilaceae</taxon>
        <taxon>Methylotenera</taxon>
    </lineage>
</organism>
<dbReference type="SMART" id="SM00530">
    <property type="entry name" value="HTH_XRE"/>
    <property type="match status" value="1"/>
</dbReference>
<dbReference type="AlphaFoldDB" id="A0A4Y9VQD9"/>
<evidence type="ECO:0000313" key="3">
    <source>
        <dbReference type="Proteomes" id="UP000297706"/>
    </source>
</evidence>
<feature type="domain" description="HTH cro/C1-type" evidence="1">
    <location>
        <begin position="11"/>
        <end position="63"/>
    </location>
</feature>
<dbReference type="RefSeq" id="WP_135278221.1">
    <property type="nucleotide sequence ID" value="NZ_PQVH01000011.1"/>
</dbReference>
<sequence length="93" mass="10366">MDIKDAFAIALKQARTANKLTQEDFSNISSRTYVSSLERGLKNPTLDKIEDLASVIGLHPLSLITLAYMIGRNDLDTTELFKVVSEELAQMHV</sequence>
<reference evidence="2 3" key="1">
    <citation type="submission" date="2018-02" db="EMBL/GenBank/DDBJ databases">
        <title>A novel lanthanide dependent methylotroph, Methylotenera sp. La3113.</title>
        <authorList>
            <person name="Lv H."/>
            <person name="Tani A."/>
        </authorList>
    </citation>
    <scope>NUCLEOTIDE SEQUENCE [LARGE SCALE GENOMIC DNA]</scope>
    <source>
        <strain evidence="2 3">La3113</strain>
    </source>
</reference>
<evidence type="ECO:0000259" key="1">
    <source>
        <dbReference type="PROSITE" id="PS50943"/>
    </source>
</evidence>
<dbReference type="InterPro" id="IPR010982">
    <property type="entry name" value="Lambda_DNA-bd_dom_sf"/>
</dbReference>
<dbReference type="Pfam" id="PF01381">
    <property type="entry name" value="HTH_3"/>
    <property type="match status" value="1"/>
</dbReference>
<evidence type="ECO:0000313" key="2">
    <source>
        <dbReference type="EMBL" id="TFW70758.1"/>
    </source>
</evidence>
<dbReference type="OrthoDB" id="8527218at2"/>
<dbReference type="InterPro" id="IPR001387">
    <property type="entry name" value="Cro/C1-type_HTH"/>
</dbReference>
<accession>A0A4Y9VQD9</accession>
<comment type="caution">
    <text evidence="2">The sequence shown here is derived from an EMBL/GenBank/DDBJ whole genome shotgun (WGS) entry which is preliminary data.</text>
</comment>
<name>A0A4Y9VQD9_9PROT</name>
<dbReference type="SUPFAM" id="SSF47413">
    <property type="entry name" value="lambda repressor-like DNA-binding domains"/>
    <property type="match status" value="1"/>
</dbReference>
<dbReference type="Gene3D" id="1.10.260.40">
    <property type="entry name" value="lambda repressor-like DNA-binding domains"/>
    <property type="match status" value="1"/>
</dbReference>
<dbReference type="EMBL" id="PQVH01000011">
    <property type="protein sequence ID" value="TFW70758.1"/>
    <property type="molecule type" value="Genomic_DNA"/>
</dbReference>
<dbReference type="PROSITE" id="PS50943">
    <property type="entry name" value="HTH_CROC1"/>
    <property type="match status" value="1"/>
</dbReference>
<keyword evidence="3" id="KW-1185">Reference proteome</keyword>
<dbReference type="GO" id="GO:0003677">
    <property type="term" value="F:DNA binding"/>
    <property type="evidence" value="ECO:0007669"/>
    <property type="project" value="InterPro"/>
</dbReference>
<dbReference type="Proteomes" id="UP000297706">
    <property type="component" value="Unassembled WGS sequence"/>
</dbReference>
<protein>
    <submittedName>
        <fullName evidence="2">Transcriptional regulator</fullName>
    </submittedName>
</protein>
<gene>
    <name evidence="2" type="ORF">C3Y98_08770</name>
</gene>